<protein>
    <submittedName>
        <fullName evidence="2">3-hydroxyacyl-[acyl-carrier-protein] dehydratase FabZ</fullName>
        <ecNumber evidence="2">4.2.1.59</ecNumber>
    </submittedName>
</protein>
<dbReference type="SUPFAM" id="SSF54637">
    <property type="entry name" value="Thioesterase/thiol ester dehydrase-isomerase"/>
    <property type="match status" value="1"/>
</dbReference>
<evidence type="ECO:0000256" key="1">
    <source>
        <dbReference type="ARBA" id="ARBA00023239"/>
    </source>
</evidence>
<dbReference type="Proteomes" id="UP000315700">
    <property type="component" value="Chromosome"/>
</dbReference>
<dbReference type="OrthoDB" id="270809at2"/>
<dbReference type="InterPro" id="IPR013114">
    <property type="entry name" value="FabA_FabZ"/>
</dbReference>
<proteinExistence type="predicted"/>
<accession>A0A517SLC3</accession>
<dbReference type="InterPro" id="IPR029069">
    <property type="entry name" value="HotDog_dom_sf"/>
</dbReference>
<dbReference type="KEGG" id="ccos:Pan44_49860"/>
<dbReference type="CDD" id="cd01288">
    <property type="entry name" value="FabZ"/>
    <property type="match status" value="1"/>
</dbReference>
<dbReference type="EMBL" id="CP036271">
    <property type="protein sequence ID" value="QDT56923.1"/>
    <property type="molecule type" value="Genomic_DNA"/>
</dbReference>
<keyword evidence="1 2" id="KW-0456">Lyase</keyword>
<dbReference type="GO" id="GO:0019171">
    <property type="term" value="F:(3R)-hydroxyacyl-[acyl-carrier-protein] dehydratase activity"/>
    <property type="evidence" value="ECO:0007669"/>
    <property type="project" value="UniProtKB-EC"/>
</dbReference>
<dbReference type="RefSeq" id="WP_145034331.1">
    <property type="nucleotide sequence ID" value="NZ_CP036271.1"/>
</dbReference>
<dbReference type="Gene3D" id="3.10.129.10">
    <property type="entry name" value="Hotdog Thioesterase"/>
    <property type="match status" value="1"/>
</dbReference>
<name>A0A517SLC3_9PLAN</name>
<dbReference type="AlphaFoldDB" id="A0A517SLC3"/>
<dbReference type="EC" id="4.2.1.59" evidence="2"/>
<dbReference type="PANTHER" id="PTHR30272">
    <property type="entry name" value="3-HYDROXYACYL-[ACYL-CARRIER-PROTEIN] DEHYDRATASE"/>
    <property type="match status" value="1"/>
</dbReference>
<evidence type="ECO:0000313" key="3">
    <source>
        <dbReference type="Proteomes" id="UP000315700"/>
    </source>
</evidence>
<reference evidence="2 3" key="1">
    <citation type="submission" date="2019-02" db="EMBL/GenBank/DDBJ databases">
        <title>Deep-cultivation of Planctomycetes and their phenomic and genomic characterization uncovers novel biology.</title>
        <authorList>
            <person name="Wiegand S."/>
            <person name="Jogler M."/>
            <person name="Boedeker C."/>
            <person name="Pinto D."/>
            <person name="Vollmers J."/>
            <person name="Rivas-Marin E."/>
            <person name="Kohn T."/>
            <person name="Peeters S.H."/>
            <person name="Heuer A."/>
            <person name="Rast P."/>
            <person name="Oberbeckmann S."/>
            <person name="Bunk B."/>
            <person name="Jeske O."/>
            <person name="Meyerdierks A."/>
            <person name="Storesund J.E."/>
            <person name="Kallscheuer N."/>
            <person name="Luecker S."/>
            <person name="Lage O.M."/>
            <person name="Pohl T."/>
            <person name="Merkel B.J."/>
            <person name="Hornburger P."/>
            <person name="Mueller R.-W."/>
            <person name="Bruemmer F."/>
            <person name="Labrenz M."/>
            <person name="Spormann A.M."/>
            <person name="Op den Camp H."/>
            <person name="Overmann J."/>
            <person name="Amann R."/>
            <person name="Jetten M.S.M."/>
            <person name="Mascher T."/>
            <person name="Medema M.H."/>
            <person name="Devos D.P."/>
            <person name="Kaster A.-K."/>
            <person name="Ovreas L."/>
            <person name="Rohde M."/>
            <person name="Galperin M.Y."/>
            <person name="Jogler C."/>
        </authorList>
    </citation>
    <scope>NUCLEOTIDE SEQUENCE [LARGE SCALE GENOMIC DNA]</scope>
    <source>
        <strain evidence="2 3">Pan44</strain>
    </source>
</reference>
<organism evidence="2 3">
    <name type="scientific">Caulifigura coniformis</name>
    <dbReference type="NCBI Taxonomy" id="2527983"/>
    <lineage>
        <taxon>Bacteria</taxon>
        <taxon>Pseudomonadati</taxon>
        <taxon>Planctomycetota</taxon>
        <taxon>Planctomycetia</taxon>
        <taxon>Planctomycetales</taxon>
        <taxon>Planctomycetaceae</taxon>
        <taxon>Caulifigura</taxon>
    </lineage>
</organism>
<dbReference type="InParanoid" id="A0A517SLC3"/>
<dbReference type="PANTHER" id="PTHR30272:SF1">
    <property type="entry name" value="3-HYDROXYACYL-[ACYL-CARRIER-PROTEIN] DEHYDRATASE"/>
    <property type="match status" value="1"/>
</dbReference>
<evidence type="ECO:0000313" key="2">
    <source>
        <dbReference type="EMBL" id="QDT56923.1"/>
    </source>
</evidence>
<gene>
    <name evidence="2" type="primary">fabZ_3</name>
    <name evidence="2" type="ORF">Pan44_49860</name>
</gene>
<dbReference type="Pfam" id="PF07977">
    <property type="entry name" value="FabA"/>
    <property type="match status" value="1"/>
</dbReference>
<keyword evidence="3" id="KW-1185">Reference proteome</keyword>
<sequence>MRWFWIDRFLEFESGKSAKAIKNVTLAEEHLHDHYPGFPVMPGSLMLEGMAQTGGILLGEKSNFEHIVVLAKVPKVQFHHWVRPGDTLIYSAKLIEARDEGGLVELQAHVGEKLVAECEIIFSHLDAETAGAAADQKNFVFEFGLADILKQSHAAKAP</sequence>